<dbReference type="PANTHER" id="PTHR37984">
    <property type="entry name" value="PROTEIN CBG26694"/>
    <property type="match status" value="1"/>
</dbReference>
<dbReference type="PROSITE" id="PS50994">
    <property type="entry name" value="INTEGRASE"/>
    <property type="match status" value="1"/>
</dbReference>
<feature type="domain" description="Integrase catalytic" evidence="1">
    <location>
        <begin position="30"/>
        <end position="126"/>
    </location>
</feature>
<gene>
    <name evidence="2" type="ORF">EPI10_000767</name>
</gene>
<dbReference type="PANTHER" id="PTHR37984:SF5">
    <property type="entry name" value="PROTEIN NYNRIN-LIKE"/>
    <property type="match status" value="1"/>
</dbReference>
<proteinExistence type="predicted"/>
<name>A0A5B6V901_9ROSI</name>
<reference evidence="3" key="1">
    <citation type="journal article" date="2019" name="Plant Biotechnol. J.">
        <title>Genome sequencing of the Australian wild diploid species Gossypium australe highlights disease resistance and delayed gland morphogenesis.</title>
        <authorList>
            <person name="Cai Y."/>
            <person name="Cai X."/>
            <person name="Wang Q."/>
            <person name="Wang P."/>
            <person name="Zhang Y."/>
            <person name="Cai C."/>
            <person name="Xu Y."/>
            <person name="Wang K."/>
            <person name="Zhou Z."/>
            <person name="Wang C."/>
            <person name="Geng S."/>
            <person name="Li B."/>
            <person name="Dong Q."/>
            <person name="Hou Y."/>
            <person name="Wang H."/>
            <person name="Ai P."/>
            <person name="Liu Z."/>
            <person name="Yi F."/>
            <person name="Sun M."/>
            <person name="An G."/>
            <person name="Cheng J."/>
            <person name="Zhang Y."/>
            <person name="Shi Q."/>
            <person name="Xie Y."/>
            <person name="Shi X."/>
            <person name="Chang Y."/>
            <person name="Huang F."/>
            <person name="Chen Y."/>
            <person name="Hong S."/>
            <person name="Mi L."/>
            <person name="Sun Q."/>
            <person name="Zhang L."/>
            <person name="Zhou B."/>
            <person name="Peng R."/>
            <person name="Zhang X."/>
            <person name="Liu F."/>
        </authorList>
    </citation>
    <scope>NUCLEOTIDE SEQUENCE [LARGE SCALE GENOMIC DNA]</scope>
    <source>
        <strain evidence="3">cv. PA1801</strain>
    </source>
</reference>
<evidence type="ECO:0000259" key="1">
    <source>
        <dbReference type="PROSITE" id="PS50994"/>
    </source>
</evidence>
<dbReference type="InterPro" id="IPR050951">
    <property type="entry name" value="Retrovirus_Pol_polyprotein"/>
</dbReference>
<dbReference type="OrthoDB" id="1001372at2759"/>
<dbReference type="InterPro" id="IPR001584">
    <property type="entry name" value="Integrase_cat-core"/>
</dbReference>
<evidence type="ECO:0000313" key="3">
    <source>
        <dbReference type="Proteomes" id="UP000325315"/>
    </source>
</evidence>
<dbReference type="SUPFAM" id="SSF53098">
    <property type="entry name" value="Ribonuclease H-like"/>
    <property type="match status" value="1"/>
</dbReference>
<dbReference type="EMBL" id="SMMG02000007">
    <property type="protein sequence ID" value="KAA3465619.1"/>
    <property type="molecule type" value="Genomic_DNA"/>
</dbReference>
<keyword evidence="3" id="KW-1185">Reference proteome</keyword>
<organism evidence="2 3">
    <name type="scientific">Gossypium australe</name>
    <dbReference type="NCBI Taxonomy" id="47621"/>
    <lineage>
        <taxon>Eukaryota</taxon>
        <taxon>Viridiplantae</taxon>
        <taxon>Streptophyta</taxon>
        <taxon>Embryophyta</taxon>
        <taxon>Tracheophyta</taxon>
        <taxon>Spermatophyta</taxon>
        <taxon>Magnoliopsida</taxon>
        <taxon>eudicotyledons</taxon>
        <taxon>Gunneridae</taxon>
        <taxon>Pentapetalae</taxon>
        <taxon>rosids</taxon>
        <taxon>malvids</taxon>
        <taxon>Malvales</taxon>
        <taxon>Malvaceae</taxon>
        <taxon>Malvoideae</taxon>
        <taxon>Gossypium</taxon>
    </lineage>
</organism>
<dbReference type="GO" id="GO:0003676">
    <property type="term" value="F:nucleic acid binding"/>
    <property type="evidence" value="ECO:0007669"/>
    <property type="project" value="InterPro"/>
</dbReference>
<dbReference type="Proteomes" id="UP000325315">
    <property type="component" value="Unassembled WGS sequence"/>
</dbReference>
<dbReference type="AlphaFoldDB" id="A0A5B6V901"/>
<protein>
    <submittedName>
        <fullName evidence="2">Protein NYNRIN-like</fullName>
    </submittedName>
</protein>
<dbReference type="InterPro" id="IPR012337">
    <property type="entry name" value="RNaseH-like_sf"/>
</dbReference>
<comment type="caution">
    <text evidence="2">The sequence shown here is derived from an EMBL/GenBank/DDBJ whole genome shotgun (WGS) entry which is preliminary data.</text>
</comment>
<evidence type="ECO:0000313" key="2">
    <source>
        <dbReference type="EMBL" id="KAA3465619.1"/>
    </source>
</evidence>
<accession>A0A5B6V901</accession>
<dbReference type="InterPro" id="IPR036397">
    <property type="entry name" value="RNaseH_sf"/>
</dbReference>
<dbReference type="Gene3D" id="3.30.420.10">
    <property type="entry name" value="Ribonuclease H-like superfamily/Ribonuclease H"/>
    <property type="match status" value="1"/>
</dbReference>
<dbReference type="GO" id="GO:0015074">
    <property type="term" value="P:DNA integration"/>
    <property type="evidence" value="ECO:0007669"/>
    <property type="project" value="InterPro"/>
</dbReference>
<sequence>MRPFPSSLRNQYILLGIDYGEVRTLPTDDTKSMVKKNIFARFGMPPTLVSDEGPHFCSRKFEIALVKYSVRHQITKTYHPQANRKIEVSNREIKQILEKVVNPNRKVWALRLDDALWAYRIAYKTL</sequence>